<dbReference type="InterPro" id="IPR036273">
    <property type="entry name" value="CRAL/TRIO_N_dom_sf"/>
</dbReference>
<dbReference type="Pfam" id="PF03765">
    <property type="entry name" value="CRAL_TRIO_N"/>
    <property type="match status" value="1"/>
</dbReference>
<evidence type="ECO:0000259" key="2">
    <source>
        <dbReference type="PROSITE" id="PS50191"/>
    </source>
</evidence>
<dbReference type="InterPro" id="IPR001251">
    <property type="entry name" value="CRAL-TRIO_dom"/>
</dbReference>
<dbReference type="SMART" id="SM01100">
    <property type="entry name" value="CRAL_TRIO_N"/>
    <property type="match status" value="1"/>
</dbReference>
<proteinExistence type="predicted"/>
<dbReference type="SUPFAM" id="SSF46938">
    <property type="entry name" value="CRAL/TRIO N-terminal domain"/>
    <property type="match status" value="1"/>
</dbReference>
<evidence type="ECO:0000313" key="4">
    <source>
        <dbReference type="Proteomes" id="UP000503462"/>
    </source>
</evidence>
<dbReference type="Proteomes" id="UP000503462">
    <property type="component" value="Chromosome 1"/>
</dbReference>
<dbReference type="InterPro" id="IPR011074">
    <property type="entry name" value="CRAL/TRIO_N_dom"/>
</dbReference>
<dbReference type="CDD" id="cd00170">
    <property type="entry name" value="SEC14"/>
    <property type="match status" value="1"/>
</dbReference>
<dbReference type="InterPro" id="IPR036865">
    <property type="entry name" value="CRAL-TRIO_dom_sf"/>
</dbReference>
<dbReference type="SMART" id="SM00516">
    <property type="entry name" value="SEC14"/>
    <property type="match status" value="1"/>
</dbReference>
<feature type="compositionally biased region" description="Polar residues" evidence="1">
    <location>
        <begin position="29"/>
        <end position="61"/>
    </location>
</feature>
<dbReference type="EMBL" id="CP051139">
    <property type="protein sequence ID" value="QIW94860.1"/>
    <property type="molecule type" value="Genomic_DNA"/>
</dbReference>
<sequence length="400" mass="44609">MAENTVHTGTTPAVTTSTTTLDPSTVATESTSRAESFVSAPSSTLGTQGSTPATTVSSSIAQEKDADRYQVPTDGPLKTVVSRPLESAIPRKPTPLTAEQQAKYDEVLSAVKQWTTIPDSTLKTAKTVPLEDHERMWLTRECLLRYLRATKWNTAQALKRLQSSLSWRREYGADKFAADYISPEAETGKQVLVGYDVEGRPCWYMTPSRQNTDISDRQIHQVSYMLDRAVELMPPGQETICLLISFKGSSRGGTVPSVSIGRQALNVLQNHNPERLGRALLIDMPWFVSGFMKLISPFIDPLTREKMVFDPKLREYVPGAHLINWYDGDLKFDYEHDKYWPSLTEETAKRRKAYLERWEAGGKSIGENEAYLRGGDVKPVRDETAQSTLVEGVSKLDVAA</sequence>
<dbReference type="PANTHER" id="PTHR45824">
    <property type="entry name" value="GH16843P"/>
    <property type="match status" value="1"/>
</dbReference>
<keyword evidence="4" id="KW-1185">Reference proteome</keyword>
<dbReference type="InterPro" id="IPR052578">
    <property type="entry name" value="PI_Transfer_CRAL-TRIO"/>
</dbReference>
<evidence type="ECO:0000256" key="1">
    <source>
        <dbReference type="SAM" id="MobiDB-lite"/>
    </source>
</evidence>
<dbReference type="Gene3D" id="3.40.525.10">
    <property type="entry name" value="CRAL-TRIO lipid binding domain"/>
    <property type="match status" value="1"/>
</dbReference>
<accession>A0A6H0XJP1</accession>
<reference evidence="3 4" key="1">
    <citation type="journal article" date="2016" name="Sci. Rep.">
        <title>Peltaster fructicola genome reveals evolution from an invasive phytopathogen to an ectophytic parasite.</title>
        <authorList>
            <person name="Xu C."/>
            <person name="Chen H."/>
            <person name="Gleason M.L."/>
            <person name="Xu J.R."/>
            <person name="Liu H."/>
            <person name="Zhang R."/>
            <person name="Sun G."/>
        </authorList>
    </citation>
    <scope>NUCLEOTIDE SEQUENCE [LARGE SCALE GENOMIC DNA]</scope>
    <source>
        <strain evidence="3 4">LNHT1506</strain>
    </source>
</reference>
<feature type="region of interest" description="Disordered" evidence="1">
    <location>
        <begin position="1"/>
        <end position="65"/>
    </location>
</feature>
<feature type="compositionally biased region" description="Low complexity" evidence="1">
    <location>
        <begin position="1"/>
        <end position="28"/>
    </location>
</feature>
<protein>
    <recommendedName>
        <fullName evidence="2">CRAL-TRIO domain-containing protein</fullName>
    </recommendedName>
</protein>
<name>A0A6H0XJP1_9PEZI</name>
<dbReference type="PROSITE" id="PS50191">
    <property type="entry name" value="CRAL_TRIO"/>
    <property type="match status" value="1"/>
</dbReference>
<dbReference type="OrthoDB" id="75724at2759"/>
<gene>
    <name evidence="3" type="ORF">AMS68_000378</name>
</gene>
<dbReference type="GO" id="GO:0008526">
    <property type="term" value="F:phosphatidylinositol transfer activity"/>
    <property type="evidence" value="ECO:0007669"/>
    <property type="project" value="TreeGrafter"/>
</dbReference>
<dbReference type="PANTHER" id="PTHR45824:SF29">
    <property type="entry name" value="GH16843P"/>
    <property type="match status" value="1"/>
</dbReference>
<dbReference type="AlphaFoldDB" id="A0A6H0XJP1"/>
<dbReference type="SUPFAM" id="SSF52087">
    <property type="entry name" value="CRAL/TRIO domain"/>
    <property type="match status" value="1"/>
</dbReference>
<organism evidence="3 4">
    <name type="scientific">Peltaster fructicola</name>
    <dbReference type="NCBI Taxonomy" id="286661"/>
    <lineage>
        <taxon>Eukaryota</taxon>
        <taxon>Fungi</taxon>
        <taxon>Dikarya</taxon>
        <taxon>Ascomycota</taxon>
        <taxon>Pezizomycotina</taxon>
        <taxon>Dothideomycetes</taxon>
        <taxon>Dothideomycetes incertae sedis</taxon>
        <taxon>Peltaster</taxon>
    </lineage>
</organism>
<dbReference type="Pfam" id="PF00650">
    <property type="entry name" value="CRAL_TRIO"/>
    <property type="match status" value="1"/>
</dbReference>
<evidence type="ECO:0000313" key="3">
    <source>
        <dbReference type="EMBL" id="QIW94860.1"/>
    </source>
</evidence>
<feature type="domain" description="CRAL-TRIO" evidence="2">
    <location>
        <begin position="180"/>
        <end position="334"/>
    </location>
</feature>